<dbReference type="SUPFAM" id="SSF50156">
    <property type="entry name" value="PDZ domain-like"/>
    <property type="match status" value="1"/>
</dbReference>
<proteinExistence type="inferred from homology"/>
<name>A0A1Q3D377_CEPFO</name>
<dbReference type="Pfam" id="PF17820">
    <property type="entry name" value="PDZ_6"/>
    <property type="match status" value="1"/>
</dbReference>
<dbReference type="SUPFAM" id="SSF50494">
    <property type="entry name" value="Trypsin-like serine proteases"/>
    <property type="match status" value="1"/>
</dbReference>
<dbReference type="GO" id="GO:0006508">
    <property type="term" value="P:proteolysis"/>
    <property type="evidence" value="ECO:0007669"/>
    <property type="project" value="UniProtKB-KW"/>
</dbReference>
<dbReference type="Pfam" id="PF13365">
    <property type="entry name" value="Trypsin_2"/>
    <property type="match status" value="1"/>
</dbReference>
<dbReference type="Proteomes" id="UP000187406">
    <property type="component" value="Unassembled WGS sequence"/>
</dbReference>
<dbReference type="OrthoDB" id="4217619at2759"/>
<dbReference type="InterPro" id="IPR041489">
    <property type="entry name" value="PDZ_6"/>
</dbReference>
<dbReference type="STRING" id="3775.A0A1Q3D377"/>
<accession>A0A1Q3D377</accession>
<dbReference type="PRINTS" id="PR00834">
    <property type="entry name" value="PROTEASES2C"/>
</dbReference>
<protein>
    <submittedName>
        <fullName evidence="5">PDZ_2 domain-containing protein/Trypsin_2 domain-containing protein</fullName>
    </submittedName>
</protein>
<keyword evidence="3" id="KW-0378">Hydrolase</keyword>
<dbReference type="PANTHER" id="PTHR22939:SF125">
    <property type="entry name" value="PROTEASE DO-LIKE 14-RELATED"/>
    <property type="match status" value="1"/>
</dbReference>
<dbReference type="InParanoid" id="A0A1Q3D377"/>
<dbReference type="InterPro" id="IPR036034">
    <property type="entry name" value="PDZ_sf"/>
</dbReference>
<dbReference type="AlphaFoldDB" id="A0A1Q3D377"/>
<dbReference type="Gene3D" id="2.40.10.120">
    <property type="match status" value="1"/>
</dbReference>
<dbReference type="FunCoup" id="A0A1Q3D377">
    <property type="interactions" value="1040"/>
</dbReference>
<evidence type="ECO:0000313" key="6">
    <source>
        <dbReference type="Proteomes" id="UP000187406"/>
    </source>
</evidence>
<evidence type="ECO:0000313" key="5">
    <source>
        <dbReference type="EMBL" id="GAV86976.1"/>
    </source>
</evidence>
<dbReference type="Gene3D" id="2.30.42.10">
    <property type="match status" value="1"/>
</dbReference>
<evidence type="ECO:0000256" key="2">
    <source>
        <dbReference type="ARBA" id="ARBA00022670"/>
    </source>
</evidence>
<gene>
    <name evidence="5" type="ORF">CFOL_v3_30402</name>
</gene>
<organism evidence="5 6">
    <name type="scientific">Cephalotus follicularis</name>
    <name type="common">Albany pitcher plant</name>
    <dbReference type="NCBI Taxonomy" id="3775"/>
    <lineage>
        <taxon>Eukaryota</taxon>
        <taxon>Viridiplantae</taxon>
        <taxon>Streptophyta</taxon>
        <taxon>Embryophyta</taxon>
        <taxon>Tracheophyta</taxon>
        <taxon>Spermatophyta</taxon>
        <taxon>Magnoliopsida</taxon>
        <taxon>eudicotyledons</taxon>
        <taxon>Gunneridae</taxon>
        <taxon>Pentapetalae</taxon>
        <taxon>rosids</taxon>
        <taxon>fabids</taxon>
        <taxon>Oxalidales</taxon>
        <taxon>Cephalotaceae</taxon>
        <taxon>Cephalotus</taxon>
    </lineage>
</organism>
<keyword evidence="6" id="KW-1185">Reference proteome</keyword>
<dbReference type="PANTHER" id="PTHR22939">
    <property type="entry name" value="SERINE PROTEASE FAMILY S1C HTRA-RELATED"/>
    <property type="match status" value="1"/>
</dbReference>
<dbReference type="CDD" id="cd23085">
    <property type="entry name" value="cpPDZ_AtDEGP14-like"/>
    <property type="match status" value="1"/>
</dbReference>
<evidence type="ECO:0000256" key="1">
    <source>
        <dbReference type="ARBA" id="ARBA00010541"/>
    </source>
</evidence>
<dbReference type="EMBL" id="BDDD01004118">
    <property type="protein sequence ID" value="GAV86976.1"/>
    <property type="molecule type" value="Genomic_DNA"/>
</dbReference>
<comment type="similarity">
    <text evidence="1">Belongs to the peptidase S1C family.</text>
</comment>
<dbReference type="SMART" id="SM00228">
    <property type="entry name" value="PDZ"/>
    <property type="match status" value="1"/>
</dbReference>
<keyword evidence="2" id="KW-0645">Protease</keyword>
<sequence length="423" mass="44737">MNHFLRKSLIFSSSRNSLIRILSFATAGSGLLYATTTINPPETEKTRVSLSISVPLSQQALIPSPAYLSWDNLQFVGPVPSGDINEEVPVAVGGGAKPCYGCLGRDSIANAAASVGPAVVNVSVSLGIYGVTIEQSGSGTIIDADGTILTCAHLVGDFRPMQVSSKGKVEVTLQDGRTFEGTVLNVDLHSDIAIVKINSKTPLPTAKLGSSSKLRPGDWVIAMGCPLSLQNTITAGIVSCVDRKSSDLGLGGMRREYLQTDCAINSGNSGGPVVNIDGEIVGVNIMKVSTADGLGFAVPIDSVFKIIEHFKKNGRVIRPWLGLKMIDLNEMIIEQLKERDARFPKVDKGVFVPMVTPGSPADRAGFCPGDVVLEFDGKPIARISEIIEIMGDRIGVPMKVVVTRANDALATLTVIPDDANPNI</sequence>
<comment type="caution">
    <text evidence="5">The sequence shown here is derived from an EMBL/GenBank/DDBJ whole genome shotgun (WGS) entry which is preliminary data.</text>
</comment>
<reference evidence="6" key="1">
    <citation type="submission" date="2016-04" db="EMBL/GenBank/DDBJ databases">
        <title>Cephalotus genome sequencing.</title>
        <authorList>
            <person name="Fukushima K."/>
            <person name="Hasebe M."/>
            <person name="Fang X."/>
        </authorList>
    </citation>
    <scope>NUCLEOTIDE SEQUENCE [LARGE SCALE GENOMIC DNA]</scope>
    <source>
        <strain evidence="6">cv. St1</strain>
    </source>
</reference>
<dbReference type="InterPro" id="IPR009003">
    <property type="entry name" value="Peptidase_S1_PA"/>
</dbReference>
<evidence type="ECO:0000256" key="3">
    <source>
        <dbReference type="ARBA" id="ARBA00022801"/>
    </source>
</evidence>
<dbReference type="InterPro" id="IPR001478">
    <property type="entry name" value="PDZ"/>
</dbReference>
<evidence type="ECO:0000259" key="4">
    <source>
        <dbReference type="PROSITE" id="PS50106"/>
    </source>
</evidence>
<dbReference type="GO" id="GO:0004252">
    <property type="term" value="F:serine-type endopeptidase activity"/>
    <property type="evidence" value="ECO:0007669"/>
    <property type="project" value="InterPro"/>
</dbReference>
<dbReference type="PROSITE" id="PS50106">
    <property type="entry name" value="PDZ"/>
    <property type="match status" value="1"/>
</dbReference>
<feature type="domain" description="PDZ" evidence="4">
    <location>
        <begin position="306"/>
        <end position="384"/>
    </location>
</feature>
<dbReference type="InterPro" id="IPR001940">
    <property type="entry name" value="Peptidase_S1C"/>
</dbReference>